<dbReference type="InterPro" id="IPR003719">
    <property type="entry name" value="Phenazine_PhzF-like"/>
</dbReference>
<dbReference type="Proteomes" id="UP000244855">
    <property type="component" value="Unassembled WGS sequence"/>
</dbReference>
<dbReference type="SUPFAM" id="SSF54506">
    <property type="entry name" value="Diaminopimelate epimerase-like"/>
    <property type="match status" value="1"/>
</dbReference>
<dbReference type="Pfam" id="PF02567">
    <property type="entry name" value="PhzC-PhzF"/>
    <property type="match status" value="2"/>
</dbReference>
<proteinExistence type="predicted"/>
<dbReference type="EMBL" id="KZ805332">
    <property type="protein sequence ID" value="PVI03402.1"/>
    <property type="molecule type" value="Genomic_DNA"/>
</dbReference>
<dbReference type="PANTHER" id="PTHR13774:SF32">
    <property type="entry name" value="ANTISENSE-ENHANCING SEQUENCE 1"/>
    <property type="match status" value="1"/>
</dbReference>
<reference evidence="2 3" key="1">
    <citation type="journal article" date="2018" name="Sci. Rep.">
        <title>Comparative genomics provides insights into the lifestyle and reveals functional heterogeneity of dark septate endophytic fungi.</title>
        <authorList>
            <person name="Knapp D.G."/>
            <person name="Nemeth J.B."/>
            <person name="Barry K."/>
            <person name="Hainaut M."/>
            <person name="Henrissat B."/>
            <person name="Johnson J."/>
            <person name="Kuo A."/>
            <person name="Lim J.H.P."/>
            <person name="Lipzen A."/>
            <person name="Nolan M."/>
            <person name="Ohm R.A."/>
            <person name="Tamas L."/>
            <person name="Grigoriev I.V."/>
            <person name="Spatafora J.W."/>
            <person name="Nagy L.G."/>
            <person name="Kovacs G.M."/>
        </authorList>
    </citation>
    <scope>NUCLEOTIDE SEQUENCE [LARGE SCALE GENOMIC DNA]</scope>
    <source>
        <strain evidence="2 3">DSE2036</strain>
    </source>
</reference>
<gene>
    <name evidence="2" type="ORF">DM02DRAFT_612329</name>
</gene>
<dbReference type="OrthoDB" id="75169at2759"/>
<dbReference type="NCBIfam" id="TIGR00654">
    <property type="entry name" value="PhzF_family"/>
    <property type="match status" value="1"/>
</dbReference>
<name>A0A2V1DZT0_9PLEO</name>
<evidence type="ECO:0000256" key="1">
    <source>
        <dbReference type="PIRSR" id="PIRSR016184-1"/>
    </source>
</evidence>
<dbReference type="AlphaFoldDB" id="A0A2V1DZT0"/>
<protein>
    <submittedName>
        <fullName evidence="2">Diaminopimelate epimerase-like protein</fullName>
    </submittedName>
</protein>
<dbReference type="GO" id="GO:0005737">
    <property type="term" value="C:cytoplasm"/>
    <property type="evidence" value="ECO:0007669"/>
    <property type="project" value="TreeGrafter"/>
</dbReference>
<accession>A0A2V1DZT0</accession>
<dbReference type="PIRSF" id="PIRSF016184">
    <property type="entry name" value="PhzC_PhzF"/>
    <property type="match status" value="1"/>
</dbReference>
<evidence type="ECO:0000313" key="3">
    <source>
        <dbReference type="Proteomes" id="UP000244855"/>
    </source>
</evidence>
<evidence type="ECO:0000313" key="2">
    <source>
        <dbReference type="EMBL" id="PVI03402.1"/>
    </source>
</evidence>
<dbReference type="PANTHER" id="PTHR13774">
    <property type="entry name" value="PHENAZINE BIOSYNTHESIS PROTEIN"/>
    <property type="match status" value="1"/>
</dbReference>
<keyword evidence="3" id="KW-1185">Reference proteome</keyword>
<dbReference type="STRING" id="97972.A0A2V1DZT0"/>
<organism evidence="2 3">
    <name type="scientific">Periconia macrospinosa</name>
    <dbReference type="NCBI Taxonomy" id="97972"/>
    <lineage>
        <taxon>Eukaryota</taxon>
        <taxon>Fungi</taxon>
        <taxon>Dikarya</taxon>
        <taxon>Ascomycota</taxon>
        <taxon>Pezizomycotina</taxon>
        <taxon>Dothideomycetes</taxon>
        <taxon>Pleosporomycetidae</taxon>
        <taxon>Pleosporales</taxon>
        <taxon>Massarineae</taxon>
        <taxon>Periconiaceae</taxon>
        <taxon>Periconia</taxon>
    </lineage>
</organism>
<dbReference type="Gene3D" id="3.10.310.10">
    <property type="entry name" value="Diaminopimelate Epimerase, Chain A, domain 1"/>
    <property type="match status" value="2"/>
</dbReference>
<dbReference type="GO" id="GO:0016853">
    <property type="term" value="F:isomerase activity"/>
    <property type="evidence" value="ECO:0007669"/>
    <property type="project" value="TreeGrafter"/>
</dbReference>
<feature type="active site" evidence="1">
    <location>
        <position position="50"/>
    </location>
</feature>
<sequence length="312" mass="34157">MSLPFTTLDVFTITRYLGNPLAVIRVPYSQRITLTEAQKQVIAREFNYSETVFLHDPTPEEPEIADYDIFTPASRLAFAGHPTIGTAHYVASHADKYPGVTKLRTLAGIIPFEVNGGEVGKRTATVSIPHDVYEHKARLSHPFPDTKTNGSDSETVPVFSIVKGMAFNLVPMKDLPALALPTHGLIPVPNLYDREHLDQGSGWDVGYTGSFFYVDLGTDPEEEGVRLLRTRGIGSREDPGTGSASCALSSYLALREVGEKGGKIKYHLTQGVEMGRRCDIYVEVTVKEGGKQIESVRMSGEAVEVMEGTVKV</sequence>